<dbReference type="EMBL" id="AWSD01000130">
    <property type="protein sequence ID" value="ERH20175.1"/>
    <property type="molecule type" value="Genomic_DNA"/>
</dbReference>
<reference evidence="1 2" key="1">
    <citation type="submission" date="2013-06" db="EMBL/GenBank/DDBJ databases">
        <authorList>
            <person name="Weinstock G."/>
            <person name="Sodergren E."/>
            <person name="Lobos E.A."/>
            <person name="Fulton L."/>
            <person name="Fulton R."/>
            <person name="Courtney L."/>
            <person name="Fronick C."/>
            <person name="O'Laughlin M."/>
            <person name="Godfrey J."/>
            <person name="Wilson R.M."/>
            <person name="Miner T."/>
            <person name="Farmer C."/>
            <person name="Delehaunty K."/>
            <person name="Cordes M."/>
            <person name="Minx P."/>
            <person name="Tomlinson C."/>
            <person name="Chen J."/>
            <person name="Wollam A."/>
            <person name="Pepin K.H."/>
            <person name="Bhonagiri V."/>
            <person name="Zhang X."/>
            <person name="Warren W."/>
            <person name="Mitreva M."/>
            <person name="Mardis E.R."/>
            <person name="Wilson R.K."/>
        </authorList>
    </citation>
    <scope>NUCLEOTIDE SEQUENCE [LARGE SCALE GENOMIC DNA]</scope>
    <source>
        <strain evidence="1 2">F0510</strain>
    </source>
</reference>
<dbReference type="AlphaFoldDB" id="U1PWC5"/>
<evidence type="ECO:0000313" key="2">
    <source>
        <dbReference type="Proteomes" id="UP000016498"/>
    </source>
</evidence>
<name>U1PWC5_9ACTO</name>
<evidence type="ECO:0000313" key="1">
    <source>
        <dbReference type="EMBL" id="ERH20175.1"/>
    </source>
</evidence>
<organism evidence="1 2">
    <name type="scientific">Actinomyces johnsonii F0510</name>
    <dbReference type="NCBI Taxonomy" id="1227262"/>
    <lineage>
        <taxon>Bacteria</taxon>
        <taxon>Bacillati</taxon>
        <taxon>Actinomycetota</taxon>
        <taxon>Actinomycetes</taxon>
        <taxon>Actinomycetales</taxon>
        <taxon>Actinomycetaceae</taxon>
        <taxon>Actinomyces</taxon>
    </lineage>
</organism>
<dbReference type="HOGENOM" id="CLU_3246026_0_0_11"/>
<gene>
    <name evidence="1" type="ORF">HMPREF1549_01318</name>
</gene>
<proteinExistence type="predicted"/>
<protein>
    <submittedName>
        <fullName evidence="1">Uncharacterized protein</fullName>
    </submittedName>
</protein>
<comment type="caution">
    <text evidence="1">The sequence shown here is derived from an EMBL/GenBank/DDBJ whole genome shotgun (WGS) entry which is preliminary data.</text>
</comment>
<dbReference type="Proteomes" id="UP000016498">
    <property type="component" value="Unassembled WGS sequence"/>
</dbReference>
<sequence length="42" mass="4916">MVCAKCSAIVLCSVYYEPARRPWSGAEYQPFVRLCVRDLRMF</sequence>
<accession>U1PWC5</accession>